<dbReference type="Pfam" id="PF13450">
    <property type="entry name" value="NAD_binding_8"/>
    <property type="match status" value="1"/>
</dbReference>
<dbReference type="Gene3D" id="3.50.50.60">
    <property type="entry name" value="FAD/NAD(P)-binding domain"/>
    <property type="match status" value="1"/>
</dbReference>
<dbReference type="InterPro" id="IPR036188">
    <property type="entry name" value="FAD/NAD-bd_sf"/>
</dbReference>
<dbReference type="SUPFAM" id="SSF51905">
    <property type="entry name" value="FAD/NAD(P)-binding domain"/>
    <property type="match status" value="1"/>
</dbReference>
<dbReference type="PROSITE" id="PS51318">
    <property type="entry name" value="TAT"/>
    <property type="match status" value="1"/>
</dbReference>
<comment type="caution">
    <text evidence="1">The sequence shown here is derived from an EMBL/GenBank/DDBJ whole genome shotgun (WGS) entry which is preliminary data.</text>
</comment>
<dbReference type="RefSeq" id="WP_281806144.1">
    <property type="nucleotide sequence ID" value="NZ_BSEC01000003.1"/>
</dbReference>
<protein>
    <submittedName>
        <fullName evidence="1">Spermidine dehydrogenase SpdH</fullName>
    </submittedName>
</protein>
<evidence type="ECO:0000313" key="1">
    <source>
        <dbReference type="EMBL" id="GLI95361.1"/>
    </source>
</evidence>
<sequence>MVLSKYERALGMGRAISRRDFLNGAAVGAGMALADFPLPAAGQPSGGFRGQTDQAFAVMHALRDGRFWENAGPAQALDEHYDLIVVGAGISGLASAFLYRQQAGAGARILILDNSAGFGGHAVRNEFTASNGRRIIGYGGSKSLQTPSFFSPAVSKFMTDVGIDVTKFDKWYDRRWAADRGLGPAVFFSRETFGADGLFKTDGKPPEWIARTPLDERAKSDLVKLLSAPGDPFKGKTRAEKFTLLSETTYEAFLLNILGLHPQVAAYLADTTKSYYGAGADAVTCLDARAMGAPGFDAMDLGDAVHPTLSPSGRLMQKNPDPYIHHFPDGNASLARAIVRRLVPEALPGDSIEDLLLAQVDYSRLDREGSPIRIRLDAPCVRVRNVPDAAEVCFVRNGRLFKASAGHVILACWHRVIPLLTGELATEQTDAMNDQQKVPLIYANVLLRSWESFARLGVAGFRSPGAWWEGCSIDEPVSIGSYRFADTPSDPVLLHLGKVVVEGKGESAREQARLGRHMLAGLAFSQVEFQIRDLLARAMGAGGFDPARDIEAIAINRWSHGYAYEYMRPWDTYWPEGRLPITTARRGWGRIAIANSDSGAYAYAHSAIDQATRAVRELLGAPEGAPAYARFPGPPLAKIGLE</sequence>
<name>A0A9W6LUA8_9HYPH</name>
<evidence type="ECO:0000313" key="2">
    <source>
        <dbReference type="Proteomes" id="UP001144323"/>
    </source>
</evidence>
<gene>
    <name evidence="1" type="primary">spdH</name>
    <name evidence="1" type="ORF">LMG27198_43530</name>
</gene>
<dbReference type="Proteomes" id="UP001144323">
    <property type="component" value="Unassembled WGS sequence"/>
</dbReference>
<accession>A0A9W6LUA8</accession>
<reference evidence="1" key="1">
    <citation type="journal article" date="2023" name="Int. J. Syst. Evol. Microbiol.">
        <title>Methylocystis iwaonis sp. nov., a type II methane-oxidizing bacterium from surface soil of a rice paddy field in Japan, and emended description of the genus Methylocystis (ex Whittenbury et al. 1970) Bowman et al. 1993.</title>
        <authorList>
            <person name="Kaise H."/>
            <person name="Sawadogo J.B."/>
            <person name="Alam M.S."/>
            <person name="Ueno C."/>
            <person name="Dianou D."/>
            <person name="Shinjo R."/>
            <person name="Asakawa S."/>
        </authorList>
    </citation>
    <scope>NUCLEOTIDE SEQUENCE</scope>
    <source>
        <strain evidence="1">LMG27198</strain>
    </source>
</reference>
<keyword evidence="2" id="KW-1185">Reference proteome</keyword>
<dbReference type="EMBL" id="BSEC01000003">
    <property type="protein sequence ID" value="GLI95361.1"/>
    <property type="molecule type" value="Genomic_DNA"/>
</dbReference>
<dbReference type="NCBIfam" id="TIGR01409">
    <property type="entry name" value="TAT_signal_seq"/>
    <property type="match status" value="1"/>
</dbReference>
<dbReference type="InterPro" id="IPR019546">
    <property type="entry name" value="TAT_signal_bac_arc"/>
</dbReference>
<dbReference type="AlphaFoldDB" id="A0A9W6LUA8"/>
<proteinExistence type="predicted"/>
<dbReference type="InterPro" id="IPR006311">
    <property type="entry name" value="TAT_signal"/>
</dbReference>
<organism evidence="1 2">
    <name type="scientific">Methylocystis echinoides</name>
    <dbReference type="NCBI Taxonomy" id="29468"/>
    <lineage>
        <taxon>Bacteria</taxon>
        <taxon>Pseudomonadati</taxon>
        <taxon>Pseudomonadota</taxon>
        <taxon>Alphaproteobacteria</taxon>
        <taxon>Hyphomicrobiales</taxon>
        <taxon>Methylocystaceae</taxon>
        <taxon>Methylocystis</taxon>
    </lineage>
</organism>